<accession>A0A699ZJD8</accession>
<comment type="caution">
    <text evidence="1">The sequence shown here is derived from an EMBL/GenBank/DDBJ whole genome shotgun (WGS) entry which is preliminary data.</text>
</comment>
<evidence type="ECO:0000313" key="1">
    <source>
        <dbReference type="EMBL" id="GFH22887.1"/>
    </source>
</evidence>
<protein>
    <submittedName>
        <fullName evidence="1">Uncharacterized protein</fullName>
    </submittedName>
</protein>
<gene>
    <name evidence="1" type="ORF">HaLaN_20415</name>
</gene>
<dbReference type="AlphaFoldDB" id="A0A699ZJD8"/>
<proteinExistence type="predicted"/>
<dbReference type="EMBL" id="BLLF01002146">
    <property type="protein sequence ID" value="GFH22887.1"/>
    <property type="molecule type" value="Genomic_DNA"/>
</dbReference>
<organism evidence="1 2">
    <name type="scientific">Haematococcus lacustris</name>
    <name type="common">Green alga</name>
    <name type="synonym">Haematococcus pluvialis</name>
    <dbReference type="NCBI Taxonomy" id="44745"/>
    <lineage>
        <taxon>Eukaryota</taxon>
        <taxon>Viridiplantae</taxon>
        <taxon>Chlorophyta</taxon>
        <taxon>core chlorophytes</taxon>
        <taxon>Chlorophyceae</taxon>
        <taxon>CS clade</taxon>
        <taxon>Chlamydomonadales</taxon>
        <taxon>Haematococcaceae</taxon>
        <taxon>Haematococcus</taxon>
    </lineage>
</organism>
<reference evidence="1 2" key="1">
    <citation type="submission" date="2020-02" db="EMBL/GenBank/DDBJ databases">
        <title>Draft genome sequence of Haematococcus lacustris strain NIES-144.</title>
        <authorList>
            <person name="Morimoto D."/>
            <person name="Nakagawa S."/>
            <person name="Yoshida T."/>
            <person name="Sawayama S."/>
        </authorList>
    </citation>
    <scope>NUCLEOTIDE SEQUENCE [LARGE SCALE GENOMIC DNA]</scope>
    <source>
        <strain evidence="1 2">NIES-144</strain>
    </source>
</reference>
<name>A0A699ZJD8_HAELA</name>
<dbReference type="Proteomes" id="UP000485058">
    <property type="component" value="Unassembled WGS sequence"/>
</dbReference>
<keyword evidence="2" id="KW-1185">Reference proteome</keyword>
<evidence type="ECO:0000313" key="2">
    <source>
        <dbReference type="Proteomes" id="UP000485058"/>
    </source>
</evidence>
<sequence length="75" mass="7647">MQPCGAVACGMCRGSSHSPTRPSLETDMLPELASEMFSAIAHSCGSGATLAGIRQAEHGRFNSNGSGKGCTGLYV</sequence>